<feature type="transmembrane region" description="Helical" evidence="6">
    <location>
        <begin position="382"/>
        <end position="405"/>
    </location>
</feature>
<sequence length="554" mass="61158">MKKDTRMGLPTLIWLGFSFIAGITFTASFASIVGSSDNEAAKGVGIHILWIFAIEGLVAFICAWAFARLIKVHPTANGGASQYVRTAFGDFWGLFMGLINYAVIPLVAMGLLVTMVRNNFGSGSVIELFGKNGIWGSWGKLYLDLISLAIYSVAAAILFFGIRKYKIVANVIGYMTWSITILIMIVGIVVFSGNGFSGLEHYSNPENIDLTFFNFNNAFVSCFFAFCGLESFITVGNNIKNRGKNMPIAMTIIMIATTIFYIVFTLILMGAVTSGFDENPNIQVFGQSSPFLKAFGGWIVILCTVLMRFNSNLQVTLFGGSALEPMASQGFLPEKVSIKNKENVPVAGVITSIGIVAITFILFMLIPDIIEGATGNASPFDYATIAAATSIMLISVYLMVLGTVLIQGMRKNIKTTWYENTGWIIALAFLVLQFFMYFFDRIRQLIKGIESMNGIGSGNGISDVLGAIIPIIYFLGVIAAIFGIYYLYYKPKRAKWLANPDGVSKMEEINLNFRILNETEIQTIMEEEKKIDEYWLEIKNNHLQAKKAKKLQNS</sequence>
<feature type="transmembrane region" description="Helical" evidence="6">
    <location>
        <begin position="174"/>
        <end position="193"/>
    </location>
</feature>
<evidence type="ECO:0000256" key="1">
    <source>
        <dbReference type="ARBA" id="ARBA00004651"/>
    </source>
</evidence>
<feature type="transmembrane region" description="Helical" evidence="6">
    <location>
        <begin position="141"/>
        <end position="162"/>
    </location>
</feature>
<dbReference type="OrthoDB" id="401072at2"/>
<dbReference type="AlphaFoldDB" id="A0A345Z432"/>
<keyword evidence="8" id="KW-1185">Reference proteome</keyword>
<proteinExistence type="predicted"/>
<feature type="transmembrane region" description="Helical" evidence="6">
    <location>
        <begin position="291"/>
        <end position="309"/>
    </location>
</feature>
<dbReference type="Proteomes" id="UP000254792">
    <property type="component" value="Chromosome"/>
</dbReference>
<protein>
    <submittedName>
        <fullName evidence="7">Putative permease</fullName>
    </submittedName>
</protein>
<reference evidence="7 8" key="1">
    <citation type="submission" date="2018-07" db="EMBL/GenBank/DDBJ databases">
        <title>Complete genome sequence of Spiroplasma alleghenense PLHS-1 (ATCC 51752).</title>
        <authorList>
            <person name="Chou L."/>
            <person name="Lee T.-Y."/>
            <person name="Tsai Y.-M."/>
            <person name="Kuo C.-H."/>
        </authorList>
    </citation>
    <scope>NUCLEOTIDE SEQUENCE [LARGE SCALE GENOMIC DNA]</scope>
    <source>
        <strain evidence="7 8">PLHS-1</strain>
    </source>
</reference>
<evidence type="ECO:0000256" key="3">
    <source>
        <dbReference type="ARBA" id="ARBA00022692"/>
    </source>
</evidence>
<dbReference type="Gene3D" id="1.20.1740.10">
    <property type="entry name" value="Amino acid/polyamine transporter I"/>
    <property type="match status" value="1"/>
</dbReference>
<dbReference type="PANTHER" id="PTHR42770:SF7">
    <property type="entry name" value="MEMBRANE PROTEIN"/>
    <property type="match status" value="1"/>
</dbReference>
<feature type="transmembrane region" description="Helical" evidence="6">
    <location>
        <begin position="46"/>
        <end position="70"/>
    </location>
</feature>
<feature type="transmembrane region" description="Helical" evidence="6">
    <location>
        <begin position="467"/>
        <end position="488"/>
    </location>
</feature>
<dbReference type="PIRSF" id="PIRSF006060">
    <property type="entry name" value="AA_transporter"/>
    <property type="match status" value="1"/>
</dbReference>
<evidence type="ECO:0000256" key="4">
    <source>
        <dbReference type="ARBA" id="ARBA00022989"/>
    </source>
</evidence>
<dbReference type="KEGG" id="salx:SALLE_v1c06910"/>
<evidence type="ECO:0000256" key="2">
    <source>
        <dbReference type="ARBA" id="ARBA00022475"/>
    </source>
</evidence>
<dbReference type="RefSeq" id="WP_115558263.1">
    <property type="nucleotide sequence ID" value="NZ_CP031376.1"/>
</dbReference>
<name>A0A345Z432_9MOLU</name>
<dbReference type="EMBL" id="CP031376">
    <property type="protein sequence ID" value="AXK51361.1"/>
    <property type="molecule type" value="Genomic_DNA"/>
</dbReference>
<dbReference type="PANTHER" id="PTHR42770">
    <property type="entry name" value="AMINO ACID TRANSPORTER-RELATED"/>
    <property type="match status" value="1"/>
</dbReference>
<dbReference type="GO" id="GO:0005886">
    <property type="term" value="C:plasma membrane"/>
    <property type="evidence" value="ECO:0007669"/>
    <property type="project" value="UniProtKB-SubCell"/>
</dbReference>
<feature type="transmembrane region" description="Helical" evidence="6">
    <location>
        <begin position="12"/>
        <end position="34"/>
    </location>
</feature>
<feature type="transmembrane region" description="Helical" evidence="6">
    <location>
        <begin position="417"/>
        <end position="439"/>
    </location>
</feature>
<gene>
    <name evidence="7" type="ORF">SALLE_v1c06910</name>
</gene>
<evidence type="ECO:0000256" key="5">
    <source>
        <dbReference type="ARBA" id="ARBA00023136"/>
    </source>
</evidence>
<keyword evidence="3 6" id="KW-0812">Transmembrane</keyword>
<feature type="transmembrane region" description="Helical" evidence="6">
    <location>
        <begin position="91"/>
        <end position="113"/>
    </location>
</feature>
<keyword evidence="5 6" id="KW-0472">Membrane</keyword>
<feature type="transmembrane region" description="Helical" evidence="6">
    <location>
        <begin position="213"/>
        <end position="236"/>
    </location>
</feature>
<keyword evidence="4 6" id="KW-1133">Transmembrane helix</keyword>
<evidence type="ECO:0000313" key="8">
    <source>
        <dbReference type="Proteomes" id="UP000254792"/>
    </source>
</evidence>
<dbReference type="InterPro" id="IPR002293">
    <property type="entry name" value="AA/rel_permease1"/>
</dbReference>
<accession>A0A345Z432</accession>
<evidence type="ECO:0000313" key="7">
    <source>
        <dbReference type="EMBL" id="AXK51361.1"/>
    </source>
</evidence>
<feature type="transmembrane region" description="Helical" evidence="6">
    <location>
        <begin position="248"/>
        <end position="271"/>
    </location>
</feature>
<feature type="transmembrane region" description="Helical" evidence="6">
    <location>
        <begin position="344"/>
        <end position="370"/>
    </location>
</feature>
<keyword evidence="2" id="KW-1003">Cell membrane</keyword>
<dbReference type="InterPro" id="IPR050367">
    <property type="entry name" value="APC_superfamily"/>
</dbReference>
<comment type="subcellular location">
    <subcellularLocation>
        <location evidence="1">Cell membrane</location>
        <topology evidence="1">Multi-pass membrane protein</topology>
    </subcellularLocation>
</comment>
<dbReference type="GO" id="GO:0022857">
    <property type="term" value="F:transmembrane transporter activity"/>
    <property type="evidence" value="ECO:0007669"/>
    <property type="project" value="InterPro"/>
</dbReference>
<organism evidence="7 8">
    <name type="scientific">Spiroplasma alleghenense</name>
    <dbReference type="NCBI Taxonomy" id="216931"/>
    <lineage>
        <taxon>Bacteria</taxon>
        <taxon>Bacillati</taxon>
        <taxon>Mycoplasmatota</taxon>
        <taxon>Mollicutes</taxon>
        <taxon>Entomoplasmatales</taxon>
        <taxon>Spiroplasmataceae</taxon>
        <taxon>Spiroplasma</taxon>
    </lineage>
</organism>
<evidence type="ECO:0000256" key="6">
    <source>
        <dbReference type="SAM" id="Phobius"/>
    </source>
</evidence>
<dbReference type="Pfam" id="PF13520">
    <property type="entry name" value="AA_permease_2"/>
    <property type="match status" value="1"/>
</dbReference>